<comment type="subcellular location">
    <subcellularLocation>
        <location evidence="1 7">Cell membrane</location>
        <topology evidence="1 7">Multi-pass membrane protein</topology>
    </subcellularLocation>
</comment>
<comment type="caution">
    <text evidence="9">The sequence shown here is derived from an EMBL/GenBank/DDBJ whole genome shotgun (WGS) entry which is preliminary data.</text>
</comment>
<feature type="domain" description="ABC transmembrane type-1" evidence="8">
    <location>
        <begin position="94"/>
        <end position="295"/>
    </location>
</feature>
<dbReference type="PANTHER" id="PTHR43163:SF6">
    <property type="entry name" value="DIPEPTIDE TRANSPORT SYSTEM PERMEASE PROTEIN DPPB-RELATED"/>
    <property type="match status" value="1"/>
</dbReference>
<dbReference type="CDD" id="cd06261">
    <property type="entry name" value="TM_PBP2"/>
    <property type="match status" value="1"/>
</dbReference>
<proteinExistence type="inferred from homology"/>
<evidence type="ECO:0000256" key="6">
    <source>
        <dbReference type="ARBA" id="ARBA00023136"/>
    </source>
</evidence>
<organism evidence="9 10">
    <name type="scientific">Chelatococcus reniformis</name>
    <dbReference type="NCBI Taxonomy" id="1494448"/>
    <lineage>
        <taxon>Bacteria</taxon>
        <taxon>Pseudomonadati</taxon>
        <taxon>Pseudomonadota</taxon>
        <taxon>Alphaproteobacteria</taxon>
        <taxon>Hyphomicrobiales</taxon>
        <taxon>Chelatococcaceae</taxon>
        <taxon>Chelatococcus</taxon>
    </lineage>
</organism>
<dbReference type="Gene3D" id="1.10.3720.10">
    <property type="entry name" value="MetI-like"/>
    <property type="match status" value="1"/>
</dbReference>
<evidence type="ECO:0000313" key="10">
    <source>
        <dbReference type="Proteomes" id="UP000637002"/>
    </source>
</evidence>
<dbReference type="EMBL" id="BMGG01000006">
    <property type="protein sequence ID" value="GGC72332.1"/>
    <property type="molecule type" value="Genomic_DNA"/>
</dbReference>
<keyword evidence="4 7" id="KW-0812">Transmembrane</keyword>
<accession>A0A916XI77</accession>
<comment type="similarity">
    <text evidence="7">Belongs to the binding-protein-dependent transport system permease family.</text>
</comment>
<dbReference type="InterPro" id="IPR045621">
    <property type="entry name" value="BPD_transp_1_N"/>
</dbReference>
<keyword evidence="6 7" id="KW-0472">Membrane</keyword>
<keyword evidence="3" id="KW-1003">Cell membrane</keyword>
<evidence type="ECO:0000256" key="4">
    <source>
        <dbReference type="ARBA" id="ARBA00022692"/>
    </source>
</evidence>
<feature type="transmembrane region" description="Helical" evidence="7">
    <location>
        <begin position="272"/>
        <end position="294"/>
    </location>
</feature>
<reference evidence="9" key="2">
    <citation type="submission" date="2020-09" db="EMBL/GenBank/DDBJ databases">
        <authorList>
            <person name="Sun Q."/>
            <person name="Zhou Y."/>
        </authorList>
    </citation>
    <scope>NUCLEOTIDE SEQUENCE</scope>
    <source>
        <strain evidence="9">CGMCC 1.12919</strain>
    </source>
</reference>
<evidence type="ECO:0000256" key="3">
    <source>
        <dbReference type="ARBA" id="ARBA00022475"/>
    </source>
</evidence>
<dbReference type="GO" id="GO:0005886">
    <property type="term" value="C:plasma membrane"/>
    <property type="evidence" value="ECO:0007669"/>
    <property type="project" value="UniProtKB-SubCell"/>
</dbReference>
<feature type="transmembrane region" description="Helical" evidence="7">
    <location>
        <begin position="168"/>
        <end position="187"/>
    </location>
</feature>
<dbReference type="GO" id="GO:0055085">
    <property type="term" value="P:transmembrane transport"/>
    <property type="evidence" value="ECO:0007669"/>
    <property type="project" value="InterPro"/>
</dbReference>
<dbReference type="RefSeq" id="WP_188610333.1">
    <property type="nucleotide sequence ID" value="NZ_BMGG01000006.1"/>
</dbReference>
<feature type="transmembrane region" description="Helical" evidence="7">
    <location>
        <begin position="100"/>
        <end position="121"/>
    </location>
</feature>
<feature type="transmembrane region" description="Helical" evidence="7">
    <location>
        <begin position="226"/>
        <end position="252"/>
    </location>
</feature>
<dbReference type="InterPro" id="IPR000515">
    <property type="entry name" value="MetI-like"/>
</dbReference>
<dbReference type="InterPro" id="IPR035906">
    <property type="entry name" value="MetI-like_sf"/>
</dbReference>
<dbReference type="PROSITE" id="PS50928">
    <property type="entry name" value="ABC_TM1"/>
    <property type="match status" value="1"/>
</dbReference>
<evidence type="ECO:0000256" key="2">
    <source>
        <dbReference type="ARBA" id="ARBA00022448"/>
    </source>
</evidence>
<dbReference type="Pfam" id="PF00528">
    <property type="entry name" value="BPD_transp_1"/>
    <property type="match status" value="1"/>
</dbReference>
<dbReference type="Pfam" id="PF19300">
    <property type="entry name" value="BPD_transp_1_N"/>
    <property type="match status" value="1"/>
</dbReference>
<evidence type="ECO:0000259" key="8">
    <source>
        <dbReference type="PROSITE" id="PS50928"/>
    </source>
</evidence>
<evidence type="ECO:0000313" key="9">
    <source>
        <dbReference type="EMBL" id="GGC72332.1"/>
    </source>
</evidence>
<gene>
    <name evidence="9" type="ORF">GCM10010994_33430</name>
</gene>
<evidence type="ECO:0000256" key="1">
    <source>
        <dbReference type="ARBA" id="ARBA00004651"/>
    </source>
</evidence>
<name>A0A916XI77_9HYPH</name>
<dbReference type="SUPFAM" id="SSF161098">
    <property type="entry name" value="MetI-like"/>
    <property type="match status" value="1"/>
</dbReference>
<evidence type="ECO:0000256" key="5">
    <source>
        <dbReference type="ARBA" id="ARBA00022989"/>
    </source>
</evidence>
<reference evidence="9" key="1">
    <citation type="journal article" date="2014" name="Int. J. Syst. Evol. Microbiol.">
        <title>Complete genome sequence of Corynebacterium casei LMG S-19264T (=DSM 44701T), isolated from a smear-ripened cheese.</title>
        <authorList>
            <consortium name="US DOE Joint Genome Institute (JGI-PGF)"/>
            <person name="Walter F."/>
            <person name="Albersmeier A."/>
            <person name="Kalinowski J."/>
            <person name="Ruckert C."/>
        </authorList>
    </citation>
    <scope>NUCLEOTIDE SEQUENCE</scope>
    <source>
        <strain evidence="9">CGMCC 1.12919</strain>
    </source>
</reference>
<dbReference type="Proteomes" id="UP000637002">
    <property type="component" value="Unassembled WGS sequence"/>
</dbReference>
<evidence type="ECO:0000256" key="7">
    <source>
        <dbReference type="RuleBase" id="RU363032"/>
    </source>
</evidence>
<keyword evidence="10" id="KW-1185">Reference proteome</keyword>
<sequence length="307" mass="33247">MARYLVQRLLLALGVIVFVSALTFALTEATVDPALAVAGEGATEEAIQQIRRQYGFDRPLVERYLGWLGGIASGDLGESYRMRRPVADIIGEHLPVTLKLGFLSLAFAILVAIPLGVLAAVRQNTWIDRFALSVSVIGQALPNFLFALLLIIVFGVNLRWLPISGSGTWQHFVMPTIALGYYAMPALMRLTRSGMIEALEADYVRTALAKGLSPGTVVFRHALQNAILPVVSLGAVQFGFMLGGSVIIEVVFGLNGLGYLARESIRRADLPVVQSIVLLISFFYVVLILLADVLNGLLDPRIRSTGA</sequence>
<keyword evidence="5 7" id="KW-1133">Transmembrane helix</keyword>
<feature type="transmembrane region" description="Helical" evidence="7">
    <location>
        <begin position="130"/>
        <end position="156"/>
    </location>
</feature>
<protein>
    <submittedName>
        <fullName evidence="9">ABC transporter permease</fullName>
    </submittedName>
</protein>
<keyword evidence="2 7" id="KW-0813">Transport</keyword>
<dbReference type="AlphaFoldDB" id="A0A916XI77"/>
<dbReference type="PANTHER" id="PTHR43163">
    <property type="entry name" value="DIPEPTIDE TRANSPORT SYSTEM PERMEASE PROTEIN DPPB-RELATED"/>
    <property type="match status" value="1"/>
</dbReference>